<dbReference type="PROSITE" id="PS51173">
    <property type="entry name" value="CBM2"/>
    <property type="match status" value="1"/>
</dbReference>
<keyword evidence="6" id="KW-0136">Cellulose degradation</keyword>
<evidence type="ECO:0000259" key="10">
    <source>
        <dbReference type="PROSITE" id="PS51173"/>
    </source>
</evidence>
<keyword evidence="4 6" id="KW-0326">Glycosidase</keyword>
<dbReference type="InterPro" id="IPR003961">
    <property type="entry name" value="FN3_dom"/>
</dbReference>
<dbReference type="InterPro" id="IPR018366">
    <property type="entry name" value="CBM2_CS"/>
</dbReference>
<dbReference type="InterPro" id="IPR008965">
    <property type="entry name" value="CBM2/CBM3_carb-bd_dom_sf"/>
</dbReference>
<evidence type="ECO:0000256" key="2">
    <source>
        <dbReference type="ARBA" id="ARBA00022801"/>
    </source>
</evidence>
<feature type="domain" description="Fibronectin type-III" evidence="9">
    <location>
        <begin position="338"/>
        <end position="426"/>
    </location>
</feature>
<evidence type="ECO:0000259" key="9">
    <source>
        <dbReference type="PROSITE" id="PS50853"/>
    </source>
</evidence>
<dbReference type="Gene3D" id="2.60.40.290">
    <property type="match status" value="1"/>
</dbReference>
<dbReference type="SUPFAM" id="SSF51445">
    <property type="entry name" value="(Trans)glycosidases"/>
    <property type="match status" value="1"/>
</dbReference>
<dbReference type="Pfam" id="PF00041">
    <property type="entry name" value="fn3"/>
    <property type="match status" value="1"/>
</dbReference>
<dbReference type="SMART" id="SM00637">
    <property type="entry name" value="CBD_II"/>
    <property type="match status" value="1"/>
</dbReference>
<evidence type="ECO:0000313" key="12">
    <source>
        <dbReference type="Proteomes" id="UP000616724"/>
    </source>
</evidence>
<evidence type="ECO:0000256" key="5">
    <source>
        <dbReference type="ARBA" id="ARBA00023326"/>
    </source>
</evidence>
<evidence type="ECO:0000313" key="11">
    <source>
        <dbReference type="EMBL" id="GIH76003.1"/>
    </source>
</evidence>
<dbReference type="PROSITE" id="PS00561">
    <property type="entry name" value="CBM2_A"/>
    <property type="match status" value="1"/>
</dbReference>
<comment type="similarity">
    <text evidence="6">Belongs to the glycosyl hydrolase 5 (cellulase A) family.</text>
</comment>
<dbReference type="Pfam" id="PF00553">
    <property type="entry name" value="CBM_2"/>
    <property type="match status" value="1"/>
</dbReference>
<gene>
    <name evidence="11" type="ORF">Plo01_24320</name>
</gene>
<dbReference type="Proteomes" id="UP000616724">
    <property type="component" value="Unassembled WGS sequence"/>
</dbReference>
<organism evidence="11 12">
    <name type="scientific">Planobispora longispora</name>
    <dbReference type="NCBI Taxonomy" id="28887"/>
    <lineage>
        <taxon>Bacteria</taxon>
        <taxon>Bacillati</taxon>
        <taxon>Actinomycetota</taxon>
        <taxon>Actinomycetes</taxon>
        <taxon>Streptosporangiales</taxon>
        <taxon>Streptosporangiaceae</taxon>
        <taxon>Planobispora</taxon>
    </lineage>
</organism>
<feature type="region of interest" description="Disordered" evidence="7">
    <location>
        <begin position="326"/>
        <end position="349"/>
    </location>
</feature>
<dbReference type="InterPro" id="IPR036116">
    <property type="entry name" value="FN3_sf"/>
</dbReference>
<dbReference type="InterPro" id="IPR017853">
    <property type="entry name" value="GH"/>
</dbReference>
<dbReference type="RefSeq" id="WP_203890633.1">
    <property type="nucleotide sequence ID" value="NZ_BOOH01000019.1"/>
</dbReference>
<feature type="chain" id="PRO_5035323388" description="Endoglucanase" evidence="8">
    <location>
        <begin position="27"/>
        <end position="521"/>
    </location>
</feature>
<dbReference type="SUPFAM" id="SSF49384">
    <property type="entry name" value="Carbohydrate-binding domain"/>
    <property type="match status" value="1"/>
</dbReference>
<dbReference type="InterPro" id="IPR018087">
    <property type="entry name" value="Glyco_hydro_5_CS"/>
</dbReference>
<name>A0A8J3RPK8_9ACTN</name>
<dbReference type="InterPro" id="IPR001547">
    <property type="entry name" value="Glyco_hydro_5"/>
</dbReference>
<dbReference type="InterPro" id="IPR013783">
    <property type="entry name" value="Ig-like_fold"/>
</dbReference>
<dbReference type="Pfam" id="PF00150">
    <property type="entry name" value="Cellulase"/>
    <property type="match status" value="1"/>
</dbReference>
<accession>A0A8J3RPK8</accession>
<feature type="domain" description="CBM2" evidence="10">
    <location>
        <begin position="421"/>
        <end position="521"/>
    </location>
</feature>
<keyword evidence="3 6" id="KW-0119">Carbohydrate metabolism</keyword>
<evidence type="ECO:0000256" key="3">
    <source>
        <dbReference type="ARBA" id="ARBA00023277"/>
    </source>
</evidence>
<evidence type="ECO:0000256" key="6">
    <source>
        <dbReference type="RuleBase" id="RU361153"/>
    </source>
</evidence>
<dbReference type="CDD" id="cd00063">
    <property type="entry name" value="FN3"/>
    <property type="match status" value="1"/>
</dbReference>
<dbReference type="SMART" id="SM00060">
    <property type="entry name" value="FN3"/>
    <property type="match status" value="1"/>
</dbReference>
<dbReference type="Gene3D" id="3.20.20.80">
    <property type="entry name" value="Glycosidases"/>
    <property type="match status" value="1"/>
</dbReference>
<keyword evidence="5 6" id="KW-0624">Polysaccharide degradation</keyword>
<dbReference type="EC" id="3.2.1.4" evidence="6"/>
<dbReference type="GO" id="GO:0030247">
    <property type="term" value="F:polysaccharide binding"/>
    <property type="evidence" value="ECO:0007669"/>
    <property type="project" value="UniProtKB-UniRule"/>
</dbReference>
<protein>
    <recommendedName>
        <fullName evidence="6">Endoglucanase</fullName>
        <ecNumber evidence="6">3.2.1.4</ecNumber>
    </recommendedName>
</protein>
<comment type="caution">
    <text evidence="11">The sequence shown here is derived from an EMBL/GenBank/DDBJ whole genome shotgun (WGS) entry which is preliminary data.</text>
</comment>
<evidence type="ECO:0000256" key="1">
    <source>
        <dbReference type="ARBA" id="ARBA00000966"/>
    </source>
</evidence>
<dbReference type="AlphaFoldDB" id="A0A8J3RPK8"/>
<dbReference type="PANTHER" id="PTHR42754:SF1">
    <property type="entry name" value="LIPOPROTEIN"/>
    <property type="match status" value="1"/>
</dbReference>
<evidence type="ECO:0000256" key="4">
    <source>
        <dbReference type="ARBA" id="ARBA00023295"/>
    </source>
</evidence>
<sequence length="521" mass="54239">MRARLTIAALAATVASVFVAASPAHADTGIHVSDAKIVEADGTPLVMRGTSHAHTWYPSQTSSFAGIKSLGANAVRVVLSGGRWTANSAADVANVVSLCKQNKLICVLENHDTTGYGEQSGAYTLDQAVNYWISVKSALEGQEDYVIVNIGNEPIGNNAVTPDWTTATAGAIKRMREAGFDHALMVDAPNWGQDWRFAMRDNAKTVFAADPDRNTIFSIHMYGVFDTAAEVTDYLQAFQTAGLPLVIGEFGFNHSDGDPDEDTIMAQAQARGLGYFGWSWSGNGGGVEYLDQVTNFNVNALTTWGQRLFNGPNGIAQTAVEAKIYGGGGDPDTEAPTRPGKPAASAVTSTGATLTWTASTDNRSVAGYDVYRGATKLGSSVTNSLALTGLSPETAYTVHVVARDAAGNVSAASETASFTTTSTPPSDCAAAYKLVNSWPGGFQGEVTVTCAAAVTSWKTTLTYPAGVKVTQNWSSALSASGTAFTFSNAAWNGSVPAGGSTTFGFIASWTGTGAPPAPVVS</sequence>
<proteinExistence type="inferred from homology"/>
<feature type="signal peptide" evidence="8">
    <location>
        <begin position="1"/>
        <end position="26"/>
    </location>
</feature>
<dbReference type="Gene3D" id="2.60.40.10">
    <property type="entry name" value="Immunoglobulins"/>
    <property type="match status" value="1"/>
</dbReference>
<dbReference type="InterPro" id="IPR001919">
    <property type="entry name" value="CBD2"/>
</dbReference>
<reference evidence="11 12" key="1">
    <citation type="submission" date="2021-01" db="EMBL/GenBank/DDBJ databases">
        <title>Whole genome shotgun sequence of Planobispora longispora NBRC 13918.</title>
        <authorList>
            <person name="Komaki H."/>
            <person name="Tamura T."/>
        </authorList>
    </citation>
    <scope>NUCLEOTIDE SEQUENCE [LARGE SCALE GENOMIC DNA]</scope>
    <source>
        <strain evidence="11 12">NBRC 13918</strain>
    </source>
</reference>
<dbReference type="PROSITE" id="PS50853">
    <property type="entry name" value="FN3"/>
    <property type="match status" value="1"/>
</dbReference>
<evidence type="ECO:0000256" key="7">
    <source>
        <dbReference type="SAM" id="MobiDB-lite"/>
    </source>
</evidence>
<keyword evidence="8" id="KW-0732">Signal</keyword>
<dbReference type="EMBL" id="BOOH01000019">
    <property type="protein sequence ID" value="GIH76003.1"/>
    <property type="molecule type" value="Genomic_DNA"/>
</dbReference>
<evidence type="ECO:0000256" key="8">
    <source>
        <dbReference type="SAM" id="SignalP"/>
    </source>
</evidence>
<dbReference type="PANTHER" id="PTHR42754">
    <property type="entry name" value="ENDOGLUCANASE"/>
    <property type="match status" value="1"/>
</dbReference>
<keyword evidence="12" id="KW-1185">Reference proteome</keyword>
<keyword evidence="2 6" id="KW-0378">Hydrolase</keyword>
<dbReference type="SUPFAM" id="SSF49265">
    <property type="entry name" value="Fibronectin type III"/>
    <property type="match status" value="1"/>
</dbReference>
<dbReference type="GO" id="GO:0030245">
    <property type="term" value="P:cellulose catabolic process"/>
    <property type="evidence" value="ECO:0007669"/>
    <property type="project" value="UniProtKB-KW"/>
</dbReference>
<dbReference type="GO" id="GO:0008810">
    <property type="term" value="F:cellulase activity"/>
    <property type="evidence" value="ECO:0007669"/>
    <property type="project" value="UniProtKB-EC"/>
</dbReference>
<dbReference type="PROSITE" id="PS00659">
    <property type="entry name" value="GLYCOSYL_HYDROL_F5"/>
    <property type="match status" value="1"/>
</dbReference>
<dbReference type="InterPro" id="IPR012291">
    <property type="entry name" value="CBM2_carb-bd_dom_sf"/>
</dbReference>
<comment type="catalytic activity">
    <reaction evidence="1 6">
        <text>Endohydrolysis of (1-&gt;4)-beta-D-glucosidic linkages in cellulose, lichenin and cereal beta-D-glucans.</text>
        <dbReference type="EC" id="3.2.1.4"/>
    </reaction>
</comment>